<keyword evidence="1" id="KW-0472">Membrane</keyword>
<protein>
    <submittedName>
        <fullName evidence="2">SFRICE_020833</fullName>
    </submittedName>
</protein>
<feature type="transmembrane region" description="Helical" evidence="1">
    <location>
        <begin position="117"/>
        <end position="141"/>
    </location>
</feature>
<keyword evidence="1" id="KW-1133">Transmembrane helix</keyword>
<dbReference type="EMBL" id="ODYU01007249">
    <property type="protein sequence ID" value="SOQ49859.1"/>
    <property type="molecule type" value="Genomic_DNA"/>
</dbReference>
<evidence type="ECO:0000256" key="1">
    <source>
        <dbReference type="SAM" id="Phobius"/>
    </source>
</evidence>
<keyword evidence="1" id="KW-0812">Transmembrane</keyword>
<reference evidence="2" key="1">
    <citation type="submission" date="2016-07" db="EMBL/GenBank/DDBJ databases">
        <authorList>
            <person name="Bretaudeau A."/>
        </authorList>
    </citation>
    <scope>NUCLEOTIDE SEQUENCE</scope>
    <source>
        <strain evidence="2">Rice</strain>
        <tissue evidence="2">Whole body</tissue>
    </source>
</reference>
<dbReference type="AlphaFoldDB" id="A0A2H1W9U7"/>
<gene>
    <name evidence="2" type="ORF">SFRICE_020833</name>
</gene>
<proteinExistence type="predicted"/>
<organism evidence="2">
    <name type="scientific">Spodoptera frugiperda</name>
    <name type="common">Fall armyworm</name>
    <dbReference type="NCBI Taxonomy" id="7108"/>
    <lineage>
        <taxon>Eukaryota</taxon>
        <taxon>Metazoa</taxon>
        <taxon>Ecdysozoa</taxon>
        <taxon>Arthropoda</taxon>
        <taxon>Hexapoda</taxon>
        <taxon>Insecta</taxon>
        <taxon>Pterygota</taxon>
        <taxon>Neoptera</taxon>
        <taxon>Endopterygota</taxon>
        <taxon>Lepidoptera</taxon>
        <taxon>Glossata</taxon>
        <taxon>Ditrysia</taxon>
        <taxon>Noctuoidea</taxon>
        <taxon>Noctuidae</taxon>
        <taxon>Amphipyrinae</taxon>
        <taxon>Spodoptera</taxon>
    </lineage>
</organism>
<evidence type="ECO:0000313" key="2">
    <source>
        <dbReference type="EMBL" id="SOQ49859.1"/>
    </source>
</evidence>
<accession>A0A2H1W9U7</accession>
<name>A0A2H1W9U7_SPOFR</name>
<sequence>MDRWKAYLLHNVIVQLSNVFNCTVGSAAGQSTAAQRVAGSIPAQSNTLCDSQIVVLELDVIGRELTMAKVPPLHGGYRAHFLVQCKPLNGVKFQHALSYTASSLTTRRDSYQTPTCYIRALIFIVFILFLISGSSIFYRILAWSSTAPSFNWCTLDKTQKK</sequence>